<keyword evidence="2" id="KW-1133">Transmembrane helix</keyword>
<accession>A0A1X1CXN2</accession>
<evidence type="ECO:0000313" key="5">
    <source>
        <dbReference type="Proteomes" id="UP000193558"/>
    </source>
</evidence>
<dbReference type="PROSITE" id="PS51257">
    <property type="entry name" value="PROKAR_LIPOPROTEIN"/>
    <property type="match status" value="1"/>
</dbReference>
<keyword evidence="2" id="KW-0472">Membrane</keyword>
<keyword evidence="2" id="KW-0812">Transmembrane</keyword>
<sequence>MTNTFKRSTACLLVSLSLLLTGCANTGSSLLSSTKPDPRLTTGEQSHLFSSSAAQGCGVGALAGAGLGALTGALAGNGKKALMGAAIGGAAGCAAGVATNYYLDNLKKDYATTADRLQAMDNDINKDTADIAKTTAAMKAVIHDNSATLTQISIQKDKAGFDKAGAKKELAQVDANVSAMKDKIKVMKEKSDGYKVAIQGQTATNPADKAKLKKLNTEYTNLNSQIAVLESETNGLYSQRQAISLG</sequence>
<feature type="chain" id="PRO_5013117802" description="Glycine zipper domain-containing protein" evidence="3">
    <location>
        <begin position="27"/>
        <end position="246"/>
    </location>
</feature>
<dbReference type="EMBL" id="MLFR01000011">
    <property type="protein sequence ID" value="ORM69117.1"/>
    <property type="molecule type" value="Genomic_DNA"/>
</dbReference>
<organism evidence="4 5">
    <name type="scientific">Pantoea rwandensis</name>
    <dbReference type="NCBI Taxonomy" id="1076550"/>
    <lineage>
        <taxon>Bacteria</taxon>
        <taxon>Pseudomonadati</taxon>
        <taxon>Pseudomonadota</taxon>
        <taxon>Gammaproteobacteria</taxon>
        <taxon>Enterobacterales</taxon>
        <taxon>Erwiniaceae</taxon>
        <taxon>Pantoea</taxon>
    </lineage>
</organism>
<keyword evidence="1" id="KW-0175">Coiled coil</keyword>
<feature type="transmembrane region" description="Helical" evidence="2">
    <location>
        <begin position="82"/>
        <end position="103"/>
    </location>
</feature>
<evidence type="ECO:0008006" key="6">
    <source>
        <dbReference type="Google" id="ProtNLM"/>
    </source>
</evidence>
<dbReference type="AlphaFoldDB" id="A0A1X1CXN2"/>
<evidence type="ECO:0000313" key="4">
    <source>
        <dbReference type="EMBL" id="ORM69117.1"/>
    </source>
</evidence>
<feature type="signal peptide" evidence="3">
    <location>
        <begin position="1"/>
        <end position="26"/>
    </location>
</feature>
<dbReference type="Proteomes" id="UP000193558">
    <property type="component" value="Unassembled WGS sequence"/>
</dbReference>
<reference evidence="4 5" key="1">
    <citation type="journal article" date="2017" name="Antonie Van Leeuwenhoek">
        <title>Phylogenomic resolution of the bacterial genus Pantoea and its relationship with Erwinia and Tatumella.</title>
        <authorList>
            <person name="Palmer M."/>
            <person name="Steenkamp E.T."/>
            <person name="Coetzee M.P."/>
            <person name="Chan W.Y."/>
            <person name="van Zyl E."/>
            <person name="De Maayer P."/>
            <person name="Coutinho T.A."/>
            <person name="Blom J."/>
            <person name="Smits T.H."/>
            <person name="Duffy B."/>
            <person name="Venter S.N."/>
        </authorList>
    </citation>
    <scope>NUCLEOTIDE SEQUENCE [LARGE SCALE GENOMIC DNA]</scope>
    <source>
        <strain evidence="4 5">LMG 26275</strain>
    </source>
</reference>
<keyword evidence="3" id="KW-0732">Signal</keyword>
<proteinExistence type="predicted"/>
<protein>
    <recommendedName>
        <fullName evidence="6">Glycine zipper domain-containing protein</fullName>
    </recommendedName>
</protein>
<dbReference type="RefSeq" id="WP_084934873.1">
    <property type="nucleotide sequence ID" value="NZ_MLFR01000011.1"/>
</dbReference>
<evidence type="ECO:0000256" key="1">
    <source>
        <dbReference type="SAM" id="Coils"/>
    </source>
</evidence>
<comment type="caution">
    <text evidence="4">The sequence shown here is derived from an EMBL/GenBank/DDBJ whole genome shotgun (WGS) entry which is preliminary data.</text>
</comment>
<evidence type="ECO:0000256" key="3">
    <source>
        <dbReference type="SAM" id="SignalP"/>
    </source>
</evidence>
<gene>
    <name evidence="4" type="ORF">HA51_12670</name>
</gene>
<name>A0A1X1CXN2_9GAMM</name>
<evidence type="ECO:0000256" key="2">
    <source>
        <dbReference type="SAM" id="Phobius"/>
    </source>
</evidence>
<feature type="coiled-coil region" evidence="1">
    <location>
        <begin position="163"/>
        <end position="232"/>
    </location>
</feature>
<feature type="transmembrane region" description="Helical" evidence="2">
    <location>
        <begin position="48"/>
        <end position="70"/>
    </location>
</feature>
<dbReference type="OrthoDB" id="5765242at2"/>